<sequence>MSRSAGTHTADPCPRCYVQAVREGTPLPAPGSDRIDAVGYTCDRCAHTWSRPVPDDLEVHDVVRVNLPGATLYGTAWEVEEDRVQVQGPGGMWLVWVERWRVVIY</sequence>
<dbReference type="AlphaFoldDB" id="A0A7H8MRK4"/>
<dbReference type="RefSeq" id="WP_176144237.1">
    <property type="nucleotide sequence ID" value="NZ_CP054926.1"/>
</dbReference>
<organism evidence="1 2">
    <name type="scientific">Streptomyces microflavus</name>
    <name type="common">Streptomyces lipmanii</name>
    <dbReference type="NCBI Taxonomy" id="1919"/>
    <lineage>
        <taxon>Bacteria</taxon>
        <taxon>Bacillati</taxon>
        <taxon>Actinomycetota</taxon>
        <taxon>Actinomycetes</taxon>
        <taxon>Kitasatosporales</taxon>
        <taxon>Streptomycetaceae</taxon>
        <taxon>Streptomyces</taxon>
    </lineage>
</organism>
<dbReference type="EMBL" id="CP054926">
    <property type="protein sequence ID" value="QKW44455.1"/>
    <property type="molecule type" value="Genomic_DNA"/>
</dbReference>
<protein>
    <submittedName>
        <fullName evidence="1">Uncharacterized protein</fullName>
    </submittedName>
</protein>
<gene>
    <name evidence="1" type="ORF">HUT09_19050</name>
</gene>
<evidence type="ECO:0000313" key="1">
    <source>
        <dbReference type="EMBL" id="QKW44455.1"/>
    </source>
</evidence>
<dbReference type="GeneID" id="87633341"/>
<dbReference type="Proteomes" id="UP000509345">
    <property type="component" value="Chromosome"/>
</dbReference>
<proteinExistence type="predicted"/>
<accession>A0A7H8MRK4</accession>
<evidence type="ECO:0000313" key="2">
    <source>
        <dbReference type="Proteomes" id="UP000509345"/>
    </source>
</evidence>
<name>A0A7H8MRK4_STRMI</name>
<reference evidence="1 2" key="1">
    <citation type="submission" date="2020-06" db="EMBL/GenBank/DDBJ databases">
        <title>Genome mining for natural products.</title>
        <authorList>
            <person name="Zhang B."/>
            <person name="Shi J."/>
            <person name="Ge H."/>
        </authorList>
    </citation>
    <scope>NUCLEOTIDE SEQUENCE [LARGE SCALE GENOMIC DNA]</scope>
    <source>
        <strain evidence="1 2">NA06532</strain>
    </source>
</reference>